<dbReference type="InterPro" id="IPR024185">
    <property type="entry name" value="FTHF_cligase-like_sf"/>
</dbReference>
<dbReference type="InterPro" id="IPR000504">
    <property type="entry name" value="RRM_dom"/>
</dbReference>
<dbReference type="OrthoDB" id="433414at2759"/>
<dbReference type="RefSeq" id="XP_009019546.1">
    <property type="nucleotide sequence ID" value="XM_009021298.1"/>
</dbReference>
<dbReference type="GO" id="GO:0003723">
    <property type="term" value="F:RNA binding"/>
    <property type="evidence" value="ECO:0007669"/>
    <property type="project" value="UniProtKB-UniRule"/>
</dbReference>
<dbReference type="Pfam" id="PF01812">
    <property type="entry name" value="5-FTHF_cyc-lig"/>
    <property type="match status" value="1"/>
</dbReference>
<dbReference type="GeneID" id="20217556"/>
<dbReference type="HOGENOM" id="CLU_031500_3_0_1"/>
<evidence type="ECO:0000313" key="8">
    <source>
        <dbReference type="Proteomes" id="UP000015101"/>
    </source>
</evidence>
<feature type="domain" description="RRM" evidence="5">
    <location>
        <begin position="318"/>
        <end position="391"/>
    </location>
</feature>
<feature type="region of interest" description="Disordered" evidence="4">
    <location>
        <begin position="265"/>
        <end position="306"/>
    </location>
</feature>
<reference evidence="6 8" key="2">
    <citation type="journal article" date="2013" name="Nature">
        <title>Insights into bilaterian evolution from three spiralian genomes.</title>
        <authorList>
            <person name="Simakov O."/>
            <person name="Marletaz F."/>
            <person name="Cho S.J."/>
            <person name="Edsinger-Gonzales E."/>
            <person name="Havlak P."/>
            <person name="Hellsten U."/>
            <person name="Kuo D.H."/>
            <person name="Larsson T."/>
            <person name="Lv J."/>
            <person name="Arendt D."/>
            <person name="Savage R."/>
            <person name="Osoegawa K."/>
            <person name="de Jong P."/>
            <person name="Grimwood J."/>
            <person name="Chapman J.A."/>
            <person name="Shapiro H."/>
            <person name="Aerts A."/>
            <person name="Otillar R.P."/>
            <person name="Terry A.Y."/>
            <person name="Boore J.L."/>
            <person name="Grigoriev I.V."/>
            <person name="Lindberg D.R."/>
            <person name="Seaver E.C."/>
            <person name="Weisblat D.A."/>
            <person name="Putnam N.H."/>
            <person name="Rokhsar D.S."/>
        </authorList>
    </citation>
    <scope>NUCLEOTIDE SEQUENCE</scope>
</reference>
<dbReference type="AlphaFoldDB" id="T1G909"/>
<dbReference type="InterPro" id="IPR037171">
    <property type="entry name" value="NagB/RpiA_transferase-like"/>
</dbReference>
<dbReference type="EnsemblMetazoa" id="HelroT94411">
    <property type="protein sequence ID" value="HelroP94411"/>
    <property type="gene ID" value="HelroG94411"/>
</dbReference>
<sequence length="411" mass="46399">MPELHELPASKLNVSPDDSKAILRSKVWDYLEDSGLASHPKIPRRRISNFRGSEEACDRITELDVFKKAQILRIDPDRPLQEIRFKTLEAGKTLLVPTPSLKNHVFSKIVPPADCPQKLLRSCAARQGIKDYSEAIDIDEKVKVDAVVVGCVAVSTKGWRIGKGGGLSDLEYAMMASLGVVNQKVPIITMVHDCQILDLPDSLFGLHDLPVDYIVTPTQIIECTGHLPKPSSILWNLMNDDKLNHIPVLRRIRFRDWKEGKDVKLEGETENPTELTDDDSSNRRRTRNSSSEKRADSSNEERSRNNRYKKPVFSAYEGSIYAGSLPRFLRVSQFKTEVRERKVNPLRILWRGYSGFAFLNFKSMQDAEDALVALEGLHINDKAIKFEMAKSASGGRGRVRSSTNEDNNKKE</sequence>
<dbReference type="PANTHER" id="PTHR13017:SF0">
    <property type="entry name" value="METHENYLTETRAHYDROFOLATE SYNTHASE DOMAIN-CONTAINING PROTEIN"/>
    <property type="match status" value="1"/>
</dbReference>
<name>T1G909_HELRO</name>
<dbReference type="Gene3D" id="3.40.50.10420">
    <property type="entry name" value="NagB/RpiA/CoA transferase-like"/>
    <property type="match status" value="1"/>
</dbReference>
<dbReference type="FunCoup" id="T1G909">
    <property type="interactions" value="1086"/>
</dbReference>
<dbReference type="eggNOG" id="KOG4410">
    <property type="taxonomic scope" value="Eukaryota"/>
</dbReference>
<dbReference type="SUPFAM" id="SSF100950">
    <property type="entry name" value="NagB/RpiA/CoA transferase-like"/>
    <property type="match status" value="1"/>
</dbReference>
<feature type="region of interest" description="Disordered" evidence="4">
    <location>
        <begin position="391"/>
        <end position="411"/>
    </location>
</feature>
<dbReference type="InterPro" id="IPR035979">
    <property type="entry name" value="RBD_domain_sf"/>
</dbReference>
<feature type="compositionally biased region" description="Acidic residues" evidence="4">
    <location>
        <begin position="268"/>
        <end position="279"/>
    </location>
</feature>
<dbReference type="KEGG" id="hro:HELRODRAFT_94411"/>
<dbReference type="EMBL" id="KB096742">
    <property type="protein sequence ID" value="ESO02138.1"/>
    <property type="molecule type" value="Genomic_DNA"/>
</dbReference>
<dbReference type="FunFam" id="3.40.50.10420:FF:000001">
    <property type="entry name" value="Methenyltetrahydrofolate synthase domain-containing protein"/>
    <property type="match status" value="1"/>
</dbReference>
<evidence type="ECO:0000313" key="7">
    <source>
        <dbReference type="EnsemblMetazoa" id="HelroP94411"/>
    </source>
</evidence>
<organism evidence="7 8">
    <name type="scientific">Helobdella robusta</name>
    <name type="common">Californian leech</name>
    <dbReference type="NCBI Taxonomy" id="6412"/>
    <lineage>
        <taxon>Eukaryota</taxon>
        <taxon>Metazoa</taxon>
        <taxon>Spiralia</taxon>
        <taxon>Lophotrochozoa</taxon>
        <taxon>Annelida</taxon>
        <taxon>Clitellata</taxon>
        <taxon>Hirudinea</taxon>
        <taxon>Rhynchobdellida</taxon>
        <taxon>Glossiphoniidae</taxon>
        <taxon>Helobdella</taxon>
    </lineage>
</organism>
<dbReference type="InParanoid" id="T1G909"/>
<evidence type="ECO:0000259" key="5">
    <source>
        <dbReference type="PROSITE" id="PS50102"/>
    </source>
</evidence>
<dbReference type="PANTHER" id="PTHR13017">
    <property type="entry name" value="5-FORMYLTETRAHYDROFOLATE CYCLO-LIGASE-RELATED"/>
    <property type="match status" value="1"/>
</dbReference>
<dbReference type="InterPro" id="IPR012677">
    <property type="entry name" value="Nucleotide-bd_a/b_plait_sf"/>
</dbReference>
<keyword evidence="2 3" id="KW-0694">RNA-binding</keyword>
<protein>
    <recommendedName>
        <fullName evidence="1">Methenyltetrahydrofolate synthase domain-containing protein</fullName>
    </recommendedName>
</protein>
<reference evidence="7" key="3">
    <citation type="submission" date="2015-06" db="UniProtKB">
        <authorList>
            <consortium name="EnsemblMetazoa"/>
        </authorList>
    </citation>
    <scope>IDENTIFICATION</scope>
</reference>
<dbReference type="OMA" id="QSRNGRC"/>
<proteinExistence type="predicted"/>
<dbReference type="InterPro" id="IPR002698">
    <property type="entry name" value="FTHF_cligase"/>
</dbReference>
<dbReference type="SUPFAM" id="SSF54928">
    <property type="entry name" value="RNA-binding domain, RBD"/>
    <property type="match status" value="2"/>
</dbReference>
<keyword evidence="8" id="KW-1185">Reference proteome</keyword>
<dbReference type="GO" id="GO:0005737">
    <property type="term" value="C:cytoplasm"/>
    <property type="evidence" value="ECO:0000318"/>
    <property type="project" value="GO_Central"/>
</dbReference>
<evidence type="ECO:0000256" key="4">
    <source>
        <dbReference type="SAM" id="MobiDB-lite"/>
    </source>
</evidence>
<reference evidence="8" key="1">
    <citation type="submission" date="2012-12" db="EMBL/GenBank/DDBJ databases">
        <authorList>
            <person name="Hellsten U."/>
            <person name="Grimwood J."/>
            <person name="Chapman J.A."/>
            <person name="Shapiro H."/>
            <person name="Aerts A."/>
            <person name="Otillar R.P."/>
            <person name="Terry A.Y."/>
            <person name="Boore J.L."/>
            <person name="Simakov O."/>
            <person name="Marletaz F."/>
            <person name="Cho S.-J."/>
            <person name="Edsinger-Gonzales E."/>
            <person name="Havlak P."/>
            <person name="Kuo D.-H."/>
            <person name="Larsson T."/>
            <person name="Lv J."/>
            <person name="Arendt D."/>
            <person name="Savage R."/>
            <person name="Osoegawa K."/>
            <person name="de Jong P."/>
            <person name="Lindberg D.R."/>
            <person name="Seaver E.C."/>
            <person name="Weisblat D.A."/>
            <person name="Putnam N.H."/>
            <person name="Grigoriev I.V."/>
            <person name="Rokhsar D.S."/>
        </authorList>
    </citation>
    <scope>NUCLEOTIDE SEQUENCE</scope>
</reference>
<evidence type="ECO:0000313" key="6">
    <source>
        <dbReference type="EMBL" id="ESO02138.1"/>
    </source>
</evidence>
<dbReference type="Proteomes" id="UP000015101">
    <property type="component" value="Unassembled WGS sequence"/>
</dbReference>
<dbReference type="CTD" id="20217556"/>
<accession>T1G909</accession>
<feature type="compositionally biased region" description="Basic and acidic residues" evidence="4">
    <location>
        <begin position="290"/>
        <end position="304"/>
    </location>
</feature>
<dbReference type="PROSITE" id="PS50102">
    <property type="entry name" value="RRM"/>
    <property type="match status" value="1"/>
</dbReference>
<gene>
    <name evidence="7" type="primary">20217556</name>
    <name evidence="6" type="ORF">HELRODRAFT_94411</name>
</gene>
<evidence type="ECO:0000256" key="2">
    <source>
        <dbReference type="ARBA" id="ARBA00022884"/>
    </source>
</evidence>
<dbReference type="Gene3D" id="3.30.70.330">
    <property type="match status" value="1"/>
</dbReference>
<evidence type="ECO:0000256" key="1">
    <source>
        <dbReference type="ARBA" id="ARBA00015518"/>
    </source>
</evidence>
<dbReference type="STRING" id="6412.T1G909"/>
<dbReference type="EMBL" id="AMQM01000806">
    <property type="status" value="NOT_ANNOTATED_CDS"/>
    <property type="molecule type" value="Genomic_DNA"/>
</dbReference>
<evidence type="ECO:0000256" key="3">
    <source>
        <dbReference type="PROSITE-ProRule" id="PRU00176"/>
    </source>
</evidence>